<dbReference type="PROSITE" id="PS51257">
    <property type="entry name" value="PROKAR_LIPOPROTEIN"/>
    <property type="match status" value="1"/>
</dbReference>
<comment type="caution">
    <text evidence="1">The sequence shown here is derived from an EMBL/GenBank/DDBJ whole genome shotgun (WGS) entry which is preliminary data.</text>
</comment>
<keyword evidence="2" id="KW-1185">Reference proteome</keyword>
<sequence>MKRRPSFRVSSKSVLIACLLTAGCGVTGPFQVVASNQYVASTGRIIDVTSVDGREVPLQTMVVLQPDCSSAGASVITVDSRPSNGTVDIRPGSYYSAYPASDKQRYACNMSKHAGVAAVYRPNPGYHGTDLTTLSTTGPEGRSFSRTYRIAVQ</sequence>
<evidence type="ECO:0000313" key="1">
    <source>
        <dbReference type="EMBL" id="MBO1359853.1"/>
    </source>
</evidence>
<reference evidence="1 2" key="1">
    <citation type="submission" date="2021-03" db="EMBL/GenBank/DDBJ databases">
        <title>The complete genome sequence of Acetobacter sacchari TBRC 11175.</title>
        <authorList>
            <person name="Charoenyingcharoen P."/>
            <person name="Yukphan P."/>
        </authorList>
    </citation>
    <scope>NUCLEOTIDE SEQUENCE [LARGE SCALE GENOMIC DNA]</scope>
    <source>
        <strain evidence="1 2">TBRC 11175</strain>
    </source>
</reference>
<organism evidence="1 2">
    <name type="scientific">Acetobacter sacchari</name>
    <dbReference type="NCBI Taxonomy" id="2661687"/>
    <lineage>
        <taxon>Bacteria</taxon>
        <taxon>Pseudomonadati</taxon>
        <taxon>Pseudomonadota</taxon>
        <taxon>Alphaproteobacteria</taxon>
        <taxon>Acetobacterales</taxon>
        <taxon>Acetobacteraceae</taxon>
        <taxon>Acetobacter</taxon>
    </lineage>
</organism>
<dbReference type="Proteomes" id="UP000664771">
    <property type="component" value="Unassembled WGS sequence"/>
</dbReference>
<evidence type="ECO:0000313" key="2">
    <source>
        <dbReference type="Proteomes" id="UP000664771"/>
    </source>
</evidence>
<dbReference type="EMBL" id="JAFVMF010000008">
    <property type="protein sequence ID" value="MBO1359853.1"/>
    <property type="molecule type" value="Genomic_DNA"/>
</dbReference>
<gene>
    <name evidence="1" type="ORF">J2D73_08600</name>
</gene>
<accession>A0ABS3LVD3</accession>
<protein>
    <submittedName>
        <fullName evidence="1">Uncharacterized protein</fullName>
    </submittedName>
</protein>
<dbReference type="RefSeq" id="WP_207881187.1">
    <property type="nucleotide sequence ID" value="NZ_JAFVMF010000008.1"/>
</dbReference>
<proteinExistence type="predicted"/>
<name>A0ABS3LVD3_9PROT</name>